<comment type="function">
    <text evidence="16">In addition to polymerase activity, this DNA polymerase exhibits 5'-3' exonuclease activity.</text>
</comment>
<evidence type="ECO:0000313" key="22">
    <source>
        <dbReference type="Proteomes" id="UP000477156"/>
    </source>
</evidence>
<dbReference type="CDD" id="cd06140">
    <property type="entry name" value="DNA_polA_I_Bacillus_like_exo"/>
    <property type="match status" value="1"/>
</dbReference>
<dbReference type="SMART" id="SM00482">
    <property type="entry name" value="POLAc"/>
    <property type="match status" value="1"/>
</dbReference>
<reference evidence="19 21" key="1">
    <citation type="submission" date="2015-09" db="EMBL/GenBank/DDBJ databases">
        <authorList>
            <consortium name="Pathogen Informatics"/>
        </authorList>
    </citation>
    <scope>NUCLEOTIDE SEQUENCE [LARGE SCALE GENOMIC DNA]</scope>
    <source>
        <strain evidence="19 21">2789STDY5834863</strain>
    </source>
</reference>
<dbReference type="CDD" id="cd09859">
    <property type="entry name" value="PIN_53EXO"/>
    <property type="match status" value="1"/>
</dbReference>
<dbReference type="eggNOG" id="COG0258">
    <property type="taxonomic scope" value="Bacteria"/>
</dbReference>
<dbReference type="GO" id="GO:0003887">
    <property type="term" value="F:DNA-directed DNA polymerase activity"/>
    <property type="evidence" value="ECO:0007669"/>
    <property type="project" value="UniProtKB-UniRule"/>
</dbReference>
<dbReference type="FunFam" id="1.10.150.20:FF:000003">
    <property type="entry name" value="DNA polymerase I"/>
    <property type="match status" value="1"/>
</dbReference>
<dbReference type="Gene3D" id="1.20.1060.10">
    <property type="entry name" value="Taq DNA Polymerase, Chain T, domain 4"/>
    <property type="match status" value="1"/>
</dbReference>
<dbReference type="SUPFAM" id="SSF53098">
    <property type="entry name" value="Ribonuclease H-like"/>
    <property type="match status" value="1"/>
</dbReference>
<comment type="similarity">
    <text evidence="1 16">Belongs to the DNA polymerase type-A family.</text>
</comment>
<dbReference type="Proteomes" id="UP000477156">
    <property type="component" value="Unassembled WGS sequence"/>
</dbReference>
<evidence type="ECO:0000256" key="3">
    <source>
        <dbReference type="ARBA" id="ARBA00020311"/>
    </source>
</evidence>
<dbReference type="PRINTS" id="PR00868">
    <property type="entry name" value="DNAPOLI"/>
</dbReference>
<dbReference type="Gene3D" id="3.40.50.1010">
    <property type="entry name" value="5'-nuclease"/>
    <property type="match status" value="1"/>
</dbReference>
<feature type="domain" description="DNA-directed DNA polymerase family A palm" evidence="18">
    <location>
        <begin position="676"/>
        <end position="882"/>
    </location>
</feature>
<dbReference type="FunFam" id="1.20.1060.10:FF:000001">
    <property type="entry name" value="DNA polymerase I"/>
    <property type="match status" value="1"/>
</dbReference>
<feature type="domain" description="5'-3' exonuclease" evidence="17">
    <location>
        <begin position="3"/>
        <end position="264"/>
    </location>
</feature>
<dbReference type="PANTHER" id="PTHR10133">
    <property type="entry name" value="DNA POLYMERASE I"/>
    <property type="match status" value="1"/>
</dbReference>
<dbReference type="InterPro" id="IPR019760">
    <property type="entry name" value="DNA-dir_DNA_pol_A_CS"/>
</dbReference>
<keyword evidence="8 16" id="KW-0227">DNA damage</keyword>
<dbReference type="FunFam" id="3.40.50.1010:FF:000001">
    <property type="entry name" value="DNA polymerase I"/>
    <property type="match status" value="1"/>
</dbReference>
<keyword evidence="10 16" id="KW-0269">Exonuclease</keyword>
<dbReference type="Pfam" id="PF00476">
    <property type="entry name" value="DNA_pol_A"/>
    <property type="match status" value="1"/>
</dbReference>
<dbReference type="InterPro" id="IPR018320">
    <property type="entry name" value="DNA_polymerase_1"/>
</dbReference>
<dbReference type="InterPro" id="IPR029060">
    <property type="entry name" value="PIN-like_dom_sf"/>
</dbReference>
<evidence type="ECO:0000256" key="15">
    <source>
        <dbReference type="NCBIfam" id="TIGR00593"/>
    </source>
</evidence>
<evidence type="ECO:0000256" key="12">
    <source>
        <dbReference type="ARBA" id="ARBA00023125"/>
    </source>
</evidence>
<dbReference type="SMART" id="SM00475">
    <property type="entry name" value="53EXOc"/>
    <property type="match status" value="1"/>
</dbReference>
<evidence type="ECO:0000256" key="16">
    <source>
        <dbReference type="RuleBase" id="RU004460"/>
    </source>
</evidence>
<dbReference type="AlphaFoldDB" id="A0A174DW45"/>
<dbReference type="InterPro" id="IPR001098">
    <property type="entry name" value="DNA-dir_DNA_pol_A_palm_dom"/>
</dbReference>
<keyword evidence="6 16" id="KW-0235">DNA replication</keyword>
<dbReference type="NCBIfam" id="TIGR00593">
    <property type="entry name" value="pola"/>
    <property type="match status" value="1"/>
</dbReference>
<proteinExistence type="inferred from homology"/>
<dbReference type="PROSITE" id="PS00447">
    <property type="entry name" value="DNA_POLYMERASE_A"/>
    <property type="match status" value="1"/>
</dbReference>
<dbReference type="CDD" id="cd09898">
    <property type="entry name" value="H3TH_53EXO"/>
    <property type="match status" value="1"/>
</dbReference>
<dbReference type="GO" id="GO:0003677">
    <property type="term" value="F:DNA binding"/>
    <property type="evidence" value="ECO:0007669"/>
    <property type="project" value="UniProtKB-UniRule"/>
</dbReference>
<accession>A0A174DW45</accession>
<evidence type="ECO:0000256" key="2">
    <source>
        <dbReference type="ARBA" id="ARBA00012417"/>
    </source>
</evidence>
<evidence type="ECO:0000256" key="6">
    <source>
        <dbReference type="ARBA" id="ARBA00022705"/>
    </source>
</evidence>
<evidence type="ECO:0000256" key="11">
    <source>
        <dbReference type="ARBA" id="ARBA00022932"/>
    </source>
</evidence>
<evidence type="ECO:0000256" key="14">
    <source>
        <dbReference type="ARBA" id="ARBA00049244"/>
    </source>
</evidence>
<keyword evidence="9 16" id="KW-0378">Hydrolase</keyword>
<dbReference type="SUPFAM" id="SSF56672">
    <property type="entry name" value="DNA/RNA polymerases"/>
    <property type="match status" value="1"/>
</dbReference>
<keyword evidence="13 16" id="KW-0234">DNA repair</keyword>
<dbReference type="PANTHER" id="PTHR10133:SF27">
    <property type="entry name" value="DNA POLYMERASE NU"/>
    <property type="match status" value="1"/>
</dbReference>
<dbReference type="InterPro" id="IPR002421">
    <property type="entry name" value="5-3_exonuclease"/>
</dbReference>
<reference evidence="20 22" key="2">
    <citation type="journal article" date="2019" name="Nat. Med.">
        <title>A library of human gut bacterial isolates paired with longitudinal multiomics data enables mechanistic microbiome research.</title>
        <authorList>
            <person name="Poyet M."/>
            <person name="Groussin M."/>
            <person name="Gibbons S.M."/>
            <person name="Avila-Pacheco J."/>
            <person name="Jiang X."/>
            <person name="Kearney S.M."/>
            <person name="Perrotta A.R."/>
            <person name="Berdy B."/>
            <person name="Zhao S."/>
            <person name="Lieberman T.D."/>
            <person name="Swanson P.K."/>
            <person name="Smith M."/>
            <person name="Roesemann S."/>
            <person name="Alexander J.E."/>
            <person name="Rich S.A."/>
            <person name="Livny J."/>
            <person name="Vlamakis H."/>
            <person name="Clish C."/>
            <person name="Bullock K."/>
            <person name="Deik A."/>
            <person name="Scott J."/>
            <person name="Pierce K.A."/>
            <person name="Xavier R.J."/>
            <person name="Alm E.J."/>
        </authorList>
    </citation>
    <scope>NUCLEOTIDE SEQUENCE [LARGE SCALE GENOMIC DNA]</scope>
    <source>
        <strain evidence="20 22">BIOML-A12</strain>
    </source>
</reference>
<keyword evidence="5 16" id="KW-0548">Nucleotidyltransferase</keyword>
<evidence type="ECO:0000313" key="21">
    <source>
        <dbReference type="Proteomes" id="UP000095431"/>
    </source>
</evidence>
<organism evidence="19 21">
    <name type="scientific">Blautia wexlerae</name>
    <dbReference type="NCBI Taxonomy" id="418240"/>
    <lineage>
        <taxon>Bacteria</taxon>
        <taxon>Bacillati</taxon>
        <taxon>Bacillota</taxon>
        <taxon>Clostridia</taxon>
        <taxon>Lachnospirales</taxon>
        <taxon>Lachnospiraceae</taxon>
        <taxon>Blautia</taxon>
    </lineage>
</organism>
<evidence type="ECO:0000256" key="8">
    <source>
        <dbReference type="ARBA" id="ARBA00022763"/>
    </source>
</evidence>
<evidence type="ECO:0000256" key="10">
    <source>
        <dbReference type="ARBA" id="ARBA00022839"/>
    </source>
</evidence>
<dbReference type="InterPro" id="IPR036397">
    <property type="entry name" value="RNaseH_sf"/>
</dbReference>
<keyword evidence="7" id="KW-0540">Nuclease</keyword>
<comment type="catalytic activity">
    <reaction evidence="14 16">
        <text>DNA(n) + a 2'-deoxyribonucleoside 5'-triphosphate = DNA(n+1) + diphosphate</text>
        <dbReference type="Rhea" id="RHEA:22508"/>
        <dbReference type="Rhea" id="RHEA-COMP:17339"/>
        <dbReference type="Rhea" id="RHEA-COMP:17340"/>
        <dbReference type="ChEBI" id="CHEBI:33019"/>
        <dbReference type="ChEBI" id="CHEBI:61560"/>
        <dbReference type="ChEBI" id="CHEBI:173112"/>
        <dbReference type="EC" id="2.7.7.7"/>
    </reaction>
</comment>
<dbReference type="EMBL" id="CYZN01000015">
    <property type="protein sequence ID" value="CUO29812.1"/>
    <property type="molecule type" value="Genomic_DNA"/>
</dbReference>
<name>A0A174DW45_9FIRM</name>
<dbReference type="SUPFAM" id="SSF47807">
    <property type="entry name" value="5' to 3' exonuclease, C-terminal subdomain"/>
    <property type="match status" value="1"/>
</dbReference>
<dbReference type="InterPro" id="IPR012337">
    <property type="entry name" value="RNaseH-like_sf"/>
</dbReference>
<gene>
    <name evidence="19" type="primary">polA_2</name>
    <name evidence="16 20" type="synonym">polA</name>
    <name evidence="19" type="ORF">ERS852478_02394</name>
    <name evidence="20" type="ORF">GT712_04515</name>
</gene>
<evidence type="ECO:0000256" key="9">
    <source>
        <dbReference type="ARBA" id="ARBA00022801"/>
    </source>
</evidence>
<dbReference type="InterPro" id="IPR043502">
    <property type="entry name" value="DNA/RNA_pol_sf"/>
</dbReference>
<dbReference type="InterPro" id="IPR008918">
    <property type="entry name" value="HhH2"/>
</dbReference>
<evidence type="ECO:0000259" key="18">
    <source>
        <dbReference type="SMART" id="SM00482"/>
    </source>
</evidence>
<dbReference type="InterPro" id="IPR036279">
    <property type="entry name" value="5-3_exonuclease_C_sf"/>
</dbReference>
<dbReference type="InterPro" id="IPR020046">
    <property type="entry name" value="5-3_exonucl_a-hlix_arch_N"/>
</dbReference>
<dbReference type="Gene3D" id="1.10.150.20">
    <property type="entry name" value="5' to 3' exonuclease, C-terminal subdomain"/>
    <property type="match status" value="2"/>
</dbReference>
<dbReference type="GO" id="GO:0006261">
    <property type="term" value="P:DNA-templated DNA replication"/>
    <property type="evidence" value="ECO:0007669"/>
    <property type="project" value="UniProtKB-UniRule"/>
</dbReference>
<dbReference type="CDD" id="cd08637">
    <property type="entry name" value="DNA_pol_A_pol_I_C"/>
    <property type="match status" value="1"/>
</dbReference>
<dbReference type="NCBIfam" id="NF004397">
    <property type="entry name" value="PRK05755.1"/>
    <property type="match status" value="1"/>
</dbReference>
<dbReference type="RefSeq" id="WP_022381486.1">
    <property type="nucleotide sequence ID" value="NZ_BTHH01000014.1"/>
</dbReference>
<evidence type="ECO:0000313" key="19">
    <source>
        <dbReference type="EMBL" id="CUO29812.1"/>
    </source>
</evidence>
<keyword evidence="12 16" id="KW-0238">DNA-binding</keyword>
<dbReference type="Pfam" id="PF01367">
    <property type="entry name" value="5_3_exonuc"/>
    <property type="match status" value="1"/>
</dbReference>
<evidence type="ECO:0000256" key="13">
    <source>
        <dbReference type="ARBA" id="ARBA00023204"/>
    </source>
</evidence>
<evidence type="ECO:0000313" key="20">
    <source>
        <dbReference type="EMBL" id="MZS88374.1"/>
    </source>
</evidence>
<evidence type="ECO:0000256" key="5">
    <source>
        <dbReference type="ARBA" id="ARBA00022695"/>
    </source>
</evidence>
<protein>
    <recommendedName>
        <fullName evidence="3 15">DNA polymerase I</fullName>
        <ecNumber evidence="2 15">2.7.7.7</ecNumber>
    </recommendedName>
</protein>
<dbReference type="EC" id="2.7.7.7" evidence="2 15"/>
<evidence type="ECO:0000256" key="4">
    <source>
        <dbReference type="ARBA" id="ARBA00022679"/>
    </source>
</evidence>
<dbReference type="Gene3D" id="3.30.70.370">
    <property type="match status" value="1"/>
</dbReference>
<dbReference type="Proteomes" id="UP000095431">
    <property type="component" value="Unassembled WGS sequence"/>
</dbReference>
<evidence type="ECO:0000256" key="1">
    <source>
        <dbReference type="ARBA" id="ARBA00007705"/>
    </source>
</evidence>
<sequence>MSEKILLIDGHSILNRAFYGLPDLTNSEGKHTGAVYGFLNILFRTIEEEKPQYLTVAFDLKAPTFRHKMFEAYKGTRKPMPEELREQVPLIKEMLTAMGVNVVTKEGYEADDILGTLARKSEAAGMDATILSGDRDLLQLATDKVMIRLPKTVRGKTTIEDYHAQQVIEKYQVTPPQIIELKALMGDSADNIPGIPGVGEKTATKIIVEYGSIENAHEHLEELKPNRARESMREHYDMAQMSKALATICTDSPIEFSYEKAKLGNLYTKEAFLLCRQLEFKNLLNRFDSAAVQEDTLEQEFFTCADLAGCEALFAKAEAGKTAGVSLVTENGRVFGAGLALNEEEIYYIPVEGMITEGYLCGKLEELFRKVSEYNAENNMECNAEDTKGSSEKEISDVNADGTLKYNKTHTVCALDVKALLKYIQFDDPMAVFDAGVAAYLLNPLKSSYTYDDMAKEYLSGRILPAREELLGKKTVEKAWEESAEGLTAWGCYMAYTALACRKPMCEALHDTGMWNVYTQIELPLIFTLDSMEKWGISVKSEELKSYGEKLSVRIGELEKQIWQQAGEEFNINSPKQMGVILFEKLGLKGGKKTKTGYSTAADILEKLAPEYPIVKDILEYRQLAKLKSTYADGLVGEIAEDGRIHSTFNQTITATGRISSTEPNLQNIPVRMELGRLIRKVFVPEEGYVFLDADYSQIELRVLAHMSGDEKLIQAYKEAQDIHRHTASEVFHVPFDEVTDLQRRNAKAVNFGIVYGISSFGLSQDLSITRKEAAEYIERYFETYPKIKGFLDGLVEEGKEKGYVTTMFGRRRPIPELKSGNFMQRSFGERVAMNSPIQGTAADIIKIAMNRVYRRLKDENLKSRLVLQVHDELLIETCKEEIPQVSAILEEEMKGAAKLSVELEVDMHQGNNWYEAK</sequence>
<dbReference type="InterPro" id="IPR020045">
    <property type="entry name" value="DNA_polI_H3TH"/>
</dbReference>
<dbReference type="EMBL" id="WWVF01000006">
    <property type="protein sequence ID" value="MZS88374.1"/>
    <property type="molecule type" value="Genomic_DNA"/>
</dbReference>
<dbReference type="Pfam" id="PF02739">
    <property type="entry name" value="5_3_exonuc_N"/>
    <property type="match status" value="1"/>
</dbReference>
<dbReference type="GO" id="GO:0008409">
    <property type="term" value="F:5'-3' exonuclease activity"/>
    <property type="evidence" value="ECO:0007669"/>
    <property type="project" value="UniProtKB-UniRule"/>
</dbReference>
<evidence type="ECO:0000256" key="7">
    <source>
        <dbReference type="ARBA" id="ARBA00022722"/>
    </source>
</evidence>
<evidence type="ECO:0000259" key="17">
    <source>
        <dbReference type="SMART" id="SM00475"/>
    </source>
</evidence>
<dbReference type="GO" id="GO:0006302">
    <property type="term" value="P:double-strand break repair"/>
    <property type="evidence" value="ECO:0007669"/>
    <property type="project" value="TreeGrafter"/>
</dbReference>
<dbReference type="Gene3D" id="3.30.420.10">
    <property type="entry name" value="Ribonuclease H-like superfamily/Ribonuclease H"/>
    <property type="match status" value="1"/>
</dbReference>
<dbReference type="SUPFAM" id="SSF88723">
    <property type="entry name" value="PIN domain-like"/>
    <property type="match status" value="1"/>
</dbReference>
<keyword evidence="11 16" id="KW-0239">DNA-directed DNA polymerase</keyword>
<dbReference type="SMART" id="SM00279">
    <property type="entry name" value="HhH2"/>
    <property type="match status" value="1"/>
</dbReference>
<dbReference type="eggNOG" id="COG0749">
    <property type="taxonomic scope" value="Bacteria"/>
</dbReference>
<keyword evidence="4 16" id="KW-0808">Transferase</keyword>
<comment type="subunit">
    <text evidence="16">Single-chain monomer with multiple functions.</text>
</comment>
<dbReference type="InterPro" id="IPR002298">
    <property type="entry name" value="DNA_polymerase_A"/>
</dbReference>
<dbReference type="FunFam" id="1.10.150.20:FF:000002">
    <property type="entry name" value="DNA polymerase I"/>
    <property type="match status" value="1"/>
</dbReference>